<keyword evidence="1" id="KW-0732">Signal</keyword>
<gene>
    <name evidence="2" type="ORF">ACFPPC_26315</name>
</gene>
<dbReference type="EMBL" id="JBHSLV010000072">
    <property type="protein sequence ID" value="MFC5396159.1"/>
    <property type="molecule type" value="Genomic_DNA"/>
</dbReference>
<protein>
    <submittedName>
        <fullName evidence="2">Copper uptake system-associated protein</fullName>
    </submittedName>
</protein>
<comment type="caution">
    <text evidence="2">The sequence shown here is derived from an EMBL/GenBank/DDBJ whole genome shotgun (WGS) entry which is preliminary data.</text>
</comment>
<keyword evidence="3" id="KW-1185">Reference proteome</keyword>
<dbReference type="RefSeq" id="WP_291674497.1">
    <property type="nucleotide sequence ID" value="NZ_JBHSLV010000072.1"/>
</dbReference>
<sequence>MVIALTRRALSAFLALGLASLAAKAATPDEAAIVTLMVKSFDRPDARLEVEPVVVAGDHAVAGWSQGPLAGRALLRREHGGWRIVLCAGDAIRSAEGLKHVGVSARAAATLATRLAEAENSVAPERLRAFAGFGETVFMDGGAHPPAAHRQP</sequence>
<evidence type="ECO:0000313" key="2">
    <source>
        <dbReference type="EMBL" id="MFC5396159.1"/>
    </source>
</evidence>
<evidence type="ECO:0000313" key="3">
    <source>
        <dbReference type="Proteomes" id="UP001596104"/>
    </source>
</evidence>
<evidence type="ECO:0000256" key="1">
    <source>
        <dbReference type="SAM" id="SignalP"/>
    </source>
</evidence>
<organism evidence="2 3">
    <name type="scientific">Bosea vestrisii</name>
    <dbReference type="NCBI Taxonomy" id="151416"/>
    <lineage>
        <taxon>Bacteria</taxon>
        <taxon>Pseudomonadati</taxon>
        <taxon>Pseudomonadota</taxon>
        <taxon>Alphaproteobacteria</taxon>
        <taxon>Hyphomicrobiales</taxon>
        <taxon>Boseaceae</taxon>
        <taxon>Bosea</taxon>
    </lineage>
</organism>
<dbReference type="NCBIfam" id="NF033672">
    <property type="entry name" value="mbn_chaper_assoc"/>
    <property type="match status" value="1"/>
</dbReference>
<dbReference type="Proteomes" id="UP001596104">
    <property type="component" value="Unassembled WGS sequence"/>
</dbReference>
<name>A0ABW0HJK2_9HYPH</name>
<feature type="chain" id="PRO_5046242295" evidence="1">
    <location>
        <begin position="26"/>
        <end position="152"/>
    </location>
</feature>
<reference evidence="3" key="1">
    <citation type="journal article" date="2019" name="Int. J. Syst. Evol. Microbiol.">
        <title>The Global Catalogue of Microorganisms (GCM) 10K type strain sequencing project: providing services to taxonomists for standard genome sequencing and annotation.</title>
        <authorList>
            <consortium name="The Broad Institute Genomics Platform"/>
            <consortium name="The Broad Institute Genome Sequencing Center for Infectious Disease"/>
            <person name="Wu L."/>
            <person name="Ma J."/>
        </authorList>
    </citation>
    <scope>NUCLEOTIDE SEQUENCE [LARGE SCALE GENOMIC DNA]</scope>
    <source>
        <strain evidence="3">CGMCC 1.16326</strain>
    </source>
</reference>
<feature type="signal peptide" evidence="1">
    <location>
        <begin position="1"/>
        <end position="25"/>
    </location>
</feature>
<proteinExistence type="predicted"/>
<accession>A0ABW0HJK2</accession>